<organismHost>
    <name type="scientific">Brassica napus subsp. rapifera</name>
    <name type="common">rutabaga</name>
    <dbReference type="NCBI Taxonomy" id="3709"/>
</organismHost>
<protein>
    <submittedName>
        <fullName evidence="1">Movement protein</fullName>
    </submittedName>
</protein>
<organismHost>
    <name type="scientific">Hypomyces</name>
    <dbReference type="NCBI Taxonomy" id="5130"/>
</organismHost>
<sequence length="85" mass="9510">MKVLLVTGVLGLLLLIRWKSQSTSTSNQECQCPTSPWVIYAFYNSLSLVLLLCHLIPEIKPIHTSYNTHDSSKQQHISINTGNGK</sequence>
<evidence type="ECO:0000313" key="1">
    <source>
        <dbReference type="EMBL" id="AZJ51160.1"/>
    </source>
</evidence>
<name>A0A3Q8RVA1_TCV</name>
<organismHost>
    <name type="scientific">Moricandia arvensis</name>
    <name type="common">Purple mistress</name>
    <name type="synonym">Brassica arvensis</name>
    <dbReference type="NCBI Taxonomy" id="180540"/>
</organismHost>
<proteinExistence type="predicted"/>
<organism evidence="1">
    <name type="scientific">Turnip crinkle virus</name>
    <name type="common">TCV</name>
    <dbReference type="NCBI Taxonomy" id="11988"/>
    <lineage>
        <taxon>Viruses</taxon>
        <taxon>Riboviria</taxon>
        <taxon>Orthornavirae</taxon>
        <taxon>Kitrinoviricota</taxon>
        <taxon>Tolucaviricetes</taxon>
        <taxon>Tolivirales</taxon>
        <taxon>Tombusviridae</taxon>
        <taxon>Procedovirinae</taxon>
        <taxon>Betacarmovirus</taxon>
        <taxon>Betacarmovirus brassicae</taxon>
    </lineage>
</organism>
<dbReference type="EMBL" id="MH427300">
    <property type="protein sequence ID" value="AZJ51160.1"/>
    <property type="molecule type" value="Genomic_RNA"/>
</dbReference>
<accession>A0A3Q8RVA1</accession>
<reference evidence="1" key="1">
    <citation type="journal article" date="2018" name="Ann. Appl. Biol.">
        <title>Honey bee-assisted surveillance for early plant virus detection.</title>
        <authorList>
            <person name="Roberts J.M.K."/>
            <person name="Ireland K.B."/>
            <person name="Tay W.T."/>
            <person name="Paini D."/>
        </authorList>
    </citation>
    <scope>NUCLEOTIDE SEQUENCE</scope>
    <source>
        <strain evidence="1">TCV-SA</strain>
    </source>
</reference>